<dbReference type="AlphaFoldDB" id="A0AA41T655"/>
<keyword evidence="6 11" id="KW-1133">Transmembrane helix</keyword>
<dbReference type="InterPro" id="IPR000276">
    <property type="entry name" value="GPCR_Rhodpsn"/>
</dbReference>
<dbReference type="InterPro" id="IPR000725">
    <property type="entry name" value="Olfact_rcpt"/>
</dbReference>
<accession>A0AA41T655</accession>
<gene>
    <name evidence="13" type="ORF">SUZIE_187065</name>
</gene>
<keyword evidence="2" id="KW-1003">Cell membrane</keyword>
<evidence type="ECO:0000256" key="3">
    <source>
        <dbReference type="ARBA" id="ARBA00022606"/>
    </source>
</evidence>
<dbReference type="FunFam" id="1.20.1070.10:FF:000410">
    <property type="entry name" value="Olfactory receptor 1348"/>
    <property type="match status" value="1"/>
</dbReference>
<dbReference type="GO" id="GO:0005886">
    <property type="term" value="C:plasma membrane"/>
    <property type="evidence" value="ECO:0007669"/>
    <property type="project" value="UniProtKB-SubCell"/>
</dbReference>
<keyword evidence="9 13" id="KW-0675">Receptor</keyword>
<dbReference type="SUPFAM" id="SSF81321">
    <property type="entry name" value="Family A G protein-coupled receptor-like"/>
    <property type="match status" value="1"/>
</dbReference>
<evidence type="ECO:0000256" key="1">
    <source>
        <dbReference type="ARBA" id="ARBA00004651"/>
    </source>
</evidence>
<sequence length="165" mass="18815">MAQHEPDMCPPSFSLQQFHSMVAMANHTVGIESYLLAFSETKELQVAQGFLFLLIYLVALVGNLLIIILITMDQCLHTPMYFFLRNLSLLDVCLVSLTVPNFILNSLCHRRTISFLGCVSQVLLVIQFAGAELFTLTAMSYDHYVAICHPLHYDIIMNRWSVSRW</sequence>
<keyword evidence="7" id="KW-0297">G-protein coupled receptor</keyword>
<dbReference type="GO" id="GO:0004930">
    <property type="term" value="F:G protein-coupled receptor activity"/>
    <property type="evidence" value="ECO:0007669"/>
    <property type="project" value="UniProtKB-KW"/>
</dbReference>
<dbReference type="PANTHER" id="PTHR26452">
    <property type="entry name" value="OLFACTORY RECEPTOR"/>
    <property type="match status" value="1"/>
</dbReference>
<evidence type="ECO:0000256" key="2">
    <source>
        <dbReference type="ARBA" id="ARBA00022475"/>
    </source>
</evidence>
<keyword evidence="4 11" id="KW-0812">Transmembrane</keyword>
<dbReference type="Proteomes" id="UP001166674">
    <property type="component" value="Unassembled WGS sequence"/>
</dbReference>
<feature type="transmembrane region" description="Helical" evidence="11">
    <location>
        <begin position="50"/>
        <end position="70"/>
    </location>
</feature>
<evidence type="ECO:0000256" key="4">
    <source>
        <dbReference type="ARBA" id="ARBA00022692"/>
    </source>
</evidence>
<evidence type="ECO:0000256" key="10">
    <source>
        <dbReference type="ARBA" id="ARBA00023224"/>
    </source>
</evidence>
<feature type="transmembrane region" description="Helical" evidence="11">
    <location>
        <begin position="115"/>
        <end position="134"/>
    </location>
</feature>
<dbReference type="Gene3D" id="1.20.1070.10">
    <property type="entry name" value="Rhodopsin 7-helix transmembrane proteins"/>
    <property type="match status" value="1"/>
</dbReference>
<reference evidence="13" key="1">
    <citation type="submission" date="2020-03" db="EMBL/GenBank/DDBJ databases">
        <title>Studies in the Genomics of Life Span.</title>
        <authorList>
            <person name="Glass D."/>
        </authorList>
    </citation>
    <scope>NUCLEOTIDE SEQUENCE</scope>
    <source>
        <strain evidence="13">SUZIE</strain>
        <tissue evidence="13">Muscle</tissue>
    </source>
</reference>
<evidence type="ECO:0000256" key="6">
    <source>
        <dbReference type="ARBA" id="ARBA00022989"/>
    </source>
</evidence>
<dbReference type="EMBL" id="JAATJV010406531">
    <property type="protein sequence ID" value="MBZ3886246.1"/>
    <property type="molecule type" value="Genomic_DNA"/>
</dbReference>
<comment type="subcellular location">
    <subcellularLocation>
        <location evidence="1">Cell membrane</location>
        <topology evidence="1">Multi-pass membrane protein</topology>
    </subcellularLocation>
</comment>
<feature type="transmembrane region" description="Helical" evidence="11">
    <location>
        <begin position="82"/>
        <end position="103"/>
    </location>
</feature>
<dbReference type="InterPro" id="IPR017452">
    <property type="entry name" value="GPCR_Rhodpsn_7TM"/>
</dbReference>
<dbReference type="InterPro" id="IPR050516">
    <property type="entry name" value="Olfactory_GPCR"/>
</dbReference>
<evidence type="ECO:0000256" key="5">
    <source>
        <dbReference type="ARBA" id="ARBA00022725"/>
    </source>
</evidence>
<keyword evidence="10" id="KW-0807">Transducer</keyword>
<comment type="caution">
    <text evidence="13">The sequence shown here is derived from an EMBL/GenBank/DDBJ whole genome shotgun (WGS) entry which is preliminary data.</text>
</comment>
<keyword evidence="14" id="KW-1185">Reference proteome</keyword>
<dbReference type="Pfam" id="PF13853">
    <property type="entry name" value="7tm_4"/>
    <property type="match status" value="1"/>
</dbReference>
<proteinExistence type="predicted"/>
<evidence type="ECO:0000256" key="9">
    <source>
        <dbReference type="ARBA" id="ARBA00023170"/>
    </source>
</evidence>
<dbReference type="PROSITE" id="PS50262">
    <property type="entry name" value="G_PROTEIN_RECEP_F1_2"/>
    <property type="match status" value="1"/>
</dbReference>
<evidence type="ECO:0000313" key="14">
    <source>
        <dbReference type="Proteomes" id="UP001166674"/>
    </source>
</evidence>
<keyword evidence="3" id="KW-0716">Sensory transduction</keyword>
<dbReference type="PRINTS" id="PR00237">
    <property type="entry name" value="GPCRRHODOPSN"/>
</dbReference>
<feature type="transmembrane region" description="Helical" evidence="11">
    <location>
        <begin position="20"/>
        <end position="38"/>
    </location>
</feature>
<evidence type="ECO:0000256" key="7">
    <source>
        <dbReference type="ARBA" id="ARBA00023040"/>
    </source>
</evidence>
<evidence type="ECO:0000259" key="12">
    <source>
        <dbReference type="PROSITE" id="PS50262"/>
    </source>
</evidence>
<feature type="domain" description="G-protein coupled receptors family 1 profile" evidence="12">
    <location>
        <begin position="62"/>
        <end position="165"/>
    </location>
</feature>
<dbReference type="GO" id="GO:0004984">
    <property type="term" value="F:olfactory receptor activity"/>
    <property type="evidence" value="ECO:0007669"/>
    <property type="project" value="InterPro"/>
</dbReference>
<evidence type="ECO:0000256" key="8">
    <source>
        <dbReference type="ARBA" id="ARBA00023136"/>
    </source>
</evidence>
<evidence type="ECO:0000313" key="13">
    <source>
        <dbReference type="EMBL" id="MBZ3886246.1"/>
    </source>
</evidence>
<evidence type="ECO:0000256" key="11">
    <source>
        <dbReference type="SAM" id="Phobius"/>
    </source>
</evidence>
<keyword evidence="5" id="KW-0552">Olfaction</keyword>
<protein>
    <submittedName>
        <fullName evidence="13">Olfactory receptor 14A16</fullName>
    </submittedName>
</protein>
<organism evidence="13 14">
    <name type="scientific">Sciurus carolinensis</name>
    <name type="common">Eastern gray squirrel</name>
    <dbReference type="NCBI Taxonomy" id="30640"/>
    <lineage>
        <taxon>Eukaryota</taxon>
        <taxon>Metazoa</taxon>
        <taxon>Chordata</taxon>
        <taxon>Craniata</taxon>
        <taxon>Vertebrata</taxon>
        <taxon>Euteleostomi</taxon>
        <taxon>Mammalia</taxon>
        <taxon>Eutheria</taxon>
        <taxon>Euarchontoglires</taxon>
        <taxon>Glires</taxon>
        <taxon>Rodentia</taxon>
        <taxon>Sciuromorpha</taxon>
        <taxon>Sciuridae</taxon>
        <taxon>Sciurinae</taxon>
        <taxon>Sciurini</taxon>
        <taxon>Sciurus</taxon>
    </lineage>
</organism>
<keyword evidence="8 11" id="KW-0472">Membrane</keyword>
<name>A0AA41T655_SCICA</name>